<evidence type="ECO:0000313" key="1">
    <source>
        <dbReference type="EMBL" id="GLQ05608.1"/>
    </source>
</evidence>
<keyword evidence="2" id="KW-1185">Reference proteome</keyword>
<evidence type="ECO:0008006" key="3">
    <source>
        <dbReference type="Google" id="ProtNLM"/>
    </source>
</evidence>
<reference evidence="1" key="1">
    <citation type="journal article" date="2014" name="Int. J. Syst. Evol. Microbiol.">
        <title>Complete genome of a new Firmicutes species belonging to the dominant human colonic microbiota ('Ruminococcus bicirculans') reveals two chromosomes and a selective capacity to utilize plant glucans.</title>
        <authorList>
            <consortium name="NISC Comparative Sequencing Program"/>
            <person name="Wegmann U."/>
            <person name="Louis P."/>
            <person name="Goesmann A."/>
            <person name="Henrissat B."/>
            <person name="Duncan S.H."/>
            <person name="Flint H.J."/>
        </authorList>
    </citation>
    <scope>NUCLEOTIDE SEQUENCE</scope>
    <source>
        <strain evidence="1">NBRC 103408</strain>
    </source>
</reference>
<proteinExistence type="predicted"/>
<dbReference type="Proteomes" id="UP001161409">
    <property type="component" value="Unassembled WGS sequence"/>
</dbReference>
<gene>
    <name evidence="1" type="ORF">GCM10007924_08290</name>
</gene>
<evidence type="ECO:0000313" key="2">
    <source>
        <dbReference type="Proteomes" id="UP001161409"/>
    </source>
</evidence>
<name>A0ABQ5U1J3_9PROT</name>
<sequence length="163" mass="18820">MKDMQKFDKYFRSWNEGETGYFKVAAVTINENKDAKALELKAKDAAREIEAEITYAWDLGKESSEAWWLEWGGYSLEEEIPYYAAITLPEAQEKITAFDPKDNEFECSSVEELKGLLFHAYDEDLTAADLKRGFSEWLGHLDDDARSILEKDLESWSNRAKIV</sequence>
<dbReference type="RefSeq" id="WP_169559592.1">
    <property type="nucleotide sequence ID" value="NZ_BSNF01000001.1"/>
</dbReference>
<accession>A0ABQ5U1J3</accession>
<protein>
    <recommendedName>
        <fullName evidence="3">DUF4376 domain-containing protein</fullName>
    </recommendedName>
</protein>
<organism evidence="1 2">
    <name type="scientific">Sneathiella chinensis</name>
    <dbReference type="NCBI Taxonomy" id="349750"/>
    <lineage>
        <taxon>Bacteria</taxon>
        <taxon>Pseudomonadati</taxon>
        <taxon>Pseudomonadota</taxon>
        <taxon>Alphaproteobacteria</taxon>
        <taxon>Sneathiellales</taxon>
        <taxon>Sneathiellaceae</taxon>
        <taxon>Sneathiella</taxon>
    </lineage>
</organism>
<comment type="caution">
    <text evidence="1">The sequence shown here is derived from an EMBL/GenBank/DDBJ whole genome shotgun (WGS) entry which is preliminary data.</text>
</comment>
<dbReference type="EMBL" id="BSNF01000001">
    <property type="protein sequence ID" value="GLQ05608.1"/>
    <property type="molecule type" value="Genomic_DNA"/>
</dbReference>
<reference evidence="1" key="2">
    <citation type="submission" date="2023-01" db="EMBL/GenBank/DDBJ databases">
        <title>Draft genome sequence of Sneathiella chinensis strain NBRC 103408.</title>
        <authorList>
            <person name="Sun Q."/>
            <person name="Mori K."/>
        </authorList>
    </citation>
    <scope>NUCLEOTIDE SEQUENCE</scope>
    <source>
        <strain evidence="1">NBRC 103408</strain>
    </source>
</reference>